<feature type="signal peptide" evidence="1">
    <location>
        <begin position="1"/>
        <end position="21"/>
    </location>
</feature>
<feature type="chain" id="PRO_5015634802" evidence="1">
    <location>
        <begin position="22"/>
        <end position="205"/>
    </location>
</feature>
<evidence type="ECO:0000256" key="1">
    <source>
        <dbReference type="SAM" id="SignalP"/>
    </source>
</evidence>
<organism evidence="2 3">
    <name type="scientific">Solimonas fluminis</name>
    <dbReference type="NCBI Taxonomy" id="2086571"/>
    <lineage>
        <taxon>Bacteria</taxon>
        <taxon>Pseudomonadati</taxon>
        <taxon>Pseudomonadota</taxon>
        <taxon>Gammaproteobacteria</taxon>
        <taxon>Nevskiales</taxon>
        <taxon>Nevskiaceae</taxon>
        <taxon>Solimonas</taxon>
    </lineage>
</organism>
<accession>A0A2S5TI19</accession>
<evidence type="ECO:0000313" key="2">
    <source>
        <dbReference type="EMBL" id="PPE74448.1"/>
    </source>
</evidence>
<keyword evidence="1" id="KW-0732">Signal</keyword>
<reference evidence="2 3" key="1">
    <citation type="submission" date="2018-02" db="EMBL/GenBank/DDBJ databases">
        <title>Genome sequencing of Solimonas sp. HR-BB.</title>
        <authorList>
            <person name="Lee Y."/>
            <person name="Jeon C.O."/>
        </authorList>
    </citation>
    <scope>NUCLEOTIDE SEQUENCE [LARGE SCALE GENOMIC DNA]</scope>
    <source>
        <strain evidence="2 3">HR-BB</strain>
    </source>
</reference>
<dbReference type="AlphaFoldDB" id="A0A2S5TI19"/>
<evidence type="ECO:0000313" key="3">
    <source>
        <dbReference type="Proteomes" id="UP000238220"/>
    </source>
</evidence>
<dbReference type="OrthoDB" id="7060180at2"/>
<comment type="caution">
    <text evidence="2">The sequence shown here is derived from an EMBL/GenBank/DDBJ whole genome shotgun (WGS) entry which is preliminary data.</text>
</comment>
<dbReference type="EMBL" id="PSNW01000003">
    <property type="protein sequence ID" value="PPE74448.1"/>
    <property type="molecule type" value="Genomic_DNA"/>
</dbReference>
<dbReference type="SUPFAM" id="SSF110296">
    <property type="entry name" value="Oligoxyloglucan reducing end-specific cellobiohydrolase"/>
    <property type="match status" value="1"/>
</dbReference>
<proteinExistence type="predicted"/>
<keyword evidence="3" id="KW-1185">Reference proteome</keyword>
<dbReference type="Proteomes" id="UP000238220">
    <property type="component" value="Unassembled WGS sequence"/>
</dbReference>
<dbReference type="RefSeq" id="WP_104229606.1">
    <property type="nucleotide sequence ID" value="NZ_PSNW01000003.1"/>
</dbReference>
<name>A0A2S5TI19_9GAMM</name>
<gene>
    <name evidence="2" type="ORF">C3942_06680</name>
</gene>
<protein>
    <submittedName>
        <fullName evidence="2">Uncharacterized protein</fullName>
    </submittedName>
</protein>
<sequence>MVHPMRAALFALLSLSSLAAAAQDAPAALCRAYDNGQWQTLGRGSLESCLRAMDQAVPAFNSQGFKFGLAGRQLVAADNNYFYRSEDLGRSWSAFGYRGSVKAILDAAAPLQPAALPVAAAEVLPPPSAVPQVEERSCSVYGEGAWKAVGNLPLPACGDALDQTPNQYDETGYKYGYWGKLYLAADARNILTSDNGENWTPLRPR</sequence>